<dbReference type="SUPFAM" id="SSF56112">
    <property type="entry name" value="Protein kinase-like (PK-like)"/>
    <property type="match status" value="1"/>
</dbReference>
<dbReference type="Gene3D" id="1.10.510.10">
    <property type="entry name" value="Transferase(Phosphotransferase) domain 1"/>
    <property type="match status" value="1"/>
</dbReference>
<dbReference type="InterPro" id="IPR011009">
    <property type="entry name" value="Kinase-like_dom_sf"/>
</dbReference>
<feature type="compositionally biased region" description="Low complexity" evidence="1">
    <location>
        <begin position="254"/>
        <end position="266"/>
    </location>
</feature>
<dbReference type="InterPro" id="IPR040976">
    <property type="entry name" value="Pkinase_fungal"/>
</dbReference>
<dbReference type="AlphaFoldDB" id="A0A0D7APR8"/>
<feature type="region of interest" description="Disordered" evidence="1">
    <location>
        <begin position="228"/>
        <end position="288"/>
    </location>
</feature>
<proteinExistence type="predicted"/>
<dbReference type="InterPro" id="IPR000719">
    <property type="entry name" value="Prot_kinase_dom"/>
</dbReference>
<protein>
    <recommendedName>
        <fullName evidence="2">Protein kinase domain-containing protein</fullName>
    </recommendedName>
</protein>
<name>A0A0D7APR8_9AGAR</name>
<evidence type="ECO:0000313" key="4">
    <source>
        <dbReference type="Proteomes" id="UP000054144"/>
    </source>
</evidence>
<feature type="compositionally biased region" description="Low complexity" evidence="1">
    <location>
        <begin position="30"/>
        <end position="39"/>
    </location>
</feature>
<accession>A0A0D7APR8</accession>
<sequence>MTDTPVPSDANALTLSGAPLPSPRTPPPASDSAAGDATAIQGPTTPRKPHNSGEKTRTPSRRPGFDGYVSSTIVDRTEARKILVEGVKYQLRGHMEPTSFCQRFLNPKNAVEVDPMMKWDSMSLEEHQEIHALLKILGSVSTPKDQASDSNKTKTKQDENAMYDPAIKLYKKFMPCMQHINTSTHSLDSGGKGERKIDLTTTAWKATIVDGRVPFYLVDLPTELKPRATQDPLNHASGVSDDLFDPTSSAHPQSNTSSTLTGTTASGSGGTSPVDRCTSSVTEVPPRKVSAVTPTTAVGKETWGQMLDYASRVYGSHPRTCLFYVWIGGNCARLFRFDSSGVVATDRFEYAPKSVHEISPLVYFLLSFAAARPVDRGVDPTVHIIDPDGSKNDQEHIAQLRAHPELRIFDPFSGSLKALPGENPESKDFKRKDRAHMCQTQRGGRYIGTKNPIGLRITIYNNGDITKPTDYLAWCPFKLPHSVNGRRTFAYPAIKCDAGAGAEPVLLKISNRDVHVKNVDGEIAILKALNKRGVKYVPKFVAGGDMPEDDGLPSISRSREVANDLQEWRQQRFVITPCVTRWKLHVTWKSVSVLCTMRLKDLSAHEDAYGTDETPQEQRALHRDISLGNLMLTPTGQGCLIDWDLAILLSTVSMCEGVVRQIEITGTWYFMAAYLLQYPGTAVHGFQEDIESFLWAFAFFLLRYFEFEGLSWQELNNIERDVYRGVTGATRAGNLPRGGGAKSTALRITSEWLRNMQHPQIPDVVQWVREVSKRAYYFFRDRCDAMDGEETADFHKLYRKNAQMDDYTATKSSFETAMKALRGTEEGRVQIKLVDRFQLAAAKDSAAGKKRAAEEQSSASLSKKQRSSGTFPSSPDISSHTRRGANGPHNPSRKRNGASSASGSIPHHAPAISSPLAFSSAMGGPTAS</sequence>
<dbReference type="PANTHER" id="PTHR38248:SF2">
    <property type="entry name" value="FUNK1 11"/>
    <property type="match status" value="1"/>
</dbReference>
<dbReference type="GO" id="GO:0004672">
    <property type="term" value="F:protein kinase activity"/>
    <property type="evidence" value="ECO:0007669"/>
    <property type="project" value="InterPro"/>
</dbReference>
<feature type="domain" description="Protein kinase" evidence="2">
    <location>
        <begin position="478"/>
        <end position="761"/>
    </location>
</feature>
<organism evidence="3 4">
    <name type="scientific">Fistulina hepatica ATCC 64428</name>
    <dbReference type="NCBI Taxonomy" id="1128425"/>
    <lineage>
        <taxon>Eukaryota</taxon>
        <taxon>Fungi</taxon>
        <taxon>Dikarya</taxon>
        <taxon>Basidiomycota</taxon>
        <taxon>Agaricomycotina</taxon>
        <taxon>Agaricomycetes</taxon>
        <taxon>Agaricomycetidae</taxon>
        <taxon>Agaricales</taxon>
        <taxon>Fistulinaceae</taxon>
        <taxon>Fistulina</taxon>
    </lineage>
</organism>
<dbReference type="EMBL" id="KN881583">
    <property type="protein sequence ID" value="KIY53855.1"/>
    <property type="molecule type" value="Genomic_DNA"/>
</dbReference>
<evidence type="ECO:0000313" key="3">
    <source>
        <dbReference type="EMBL" id="KIY53855.1"/>
    </source>
</evidence>
<gene>
    <name evidence="3" type="ORF">FISHEDRAFT_68425</name>
</gene>
<keyword evidence="4" id="KW-1185">Reference proteome</keyword>
<feature type="compositionally biased region" description="Pro residues" evidence="1">
    <location>
        <begin position="20"/>
        <end position="29"/>
    </location>
</feature>
<reference evidence="3 4" key="1">
    <citation type="journal article" date="2015" name="Fungal Genet. Biol.">
        <title>Evolution of novel wood decay mechanisms in Agaricales revealed by the genome sequences of Fistulina hepatica and Cylindrobasidium torrendii.</title>
        <authorList>
            <person name="Floudas D."/>
            <person name="Held B.W."/>
            <person name="Riley R."/>
            <person name="Nagy L.G."/>
            <person name="Koehler G."/>
            <person name="Ransdell A.S."/>
            <person name="Younus H."/>
            <person name="Chow J."/>
            <person name="Chiniquy J."/>
            <person name="Lipzen A."/>
            <person name="Tritt A."/>
            <person name="Sun H."/>
            <person name="Haridas S."/>
            <person name="LaButti K."/>
            <person name="Ohm R.A."/>
            <person name="Kues U."/>
            <person name="Blanchette R.A."/>
            <person name="Grigoriev I.V."/>
            <person name="Minto R.E."/>
            <person name="Hibbett D.S."/>
        </authorList>
    </citation>
    <scope>NUCLEOTIDE SEQUENCE [LARGE SCALE GENOMIC DNA]</scope>
    <source>
        <strain evidence="3 4">ATCC 64428</strain>
    </source>
</reference>
<dbReference type="Pfam" id="PF17667">
    <property type="entry name" value="Pkinase_fungal"/>
    <property type="match status" value="1"/>
</dbReference>
<dbReference type="PANTHER" id="PTHR38248">
    <property type="entry name" value="FUNK1 6"/>
    <property type="match status" value="1"/>
</dbReference>
<evidence type="ECO:0000256" key="1">
    <source>
        <dbReference type="SAM" id="MobiDB-lite"/>
    </source>
</evidence>
<feature type="region of interest" description="Disordered" evidence="1">
    <location>
        <begin position="844"/>
        <end position="928"/>
    </location>
</feature>
<evidence type="ECO:0000259" key="2">
    <source>
        <dbReference type="PROSITE" id="PS50011"/>
    </source>
</evidence>
<dbReference type="OrthoDB" id="3271139at2759"/>
<dbReference type="GO" id="GO:0005524">
    <property type="term" value="F:ATP binding"/>
    <property type="evidence" value="ECO:0007669"/>
    <property type="project" value="InterPro"/>
</dbReference>
<feature type="compositionally biased region" description="Polar residues" evidence="1">
    <location>
        <begin position="869"/>
        <end position="878"/>
    </location>
</feature>
<dbReference type="PROSITE" id="PS50011">
    <property type="entry name" value="PROTEIN_KINASE_DOM"/>
    <property type="match status" value="1"/>
</dbReference>
<dbReference type="Proteomes" id="UP000054144">
    <property type="component" value="Unassembled WGS sequence"/>
</dbReference>
<feature type="region of interest" description="Disordered" evidence="1">
    <location>
        <begin position="1"/>
        <end position="70"/>
    </location>
</feature>